<evidence type="ECO:0000313" key="8">
    <source>
        <dbReference type="EMBL" id="SUD60948.1"/>
    </source>
</evidence>
<evidence type="ECO:0000313" key="9">
    <source>
        <dbReference type="Proteomes" id="UP000254084"/>
    </source>
</evidence>
<evidence type="ECO:0000313" key="6">
    <source>
        <dbReference type="EMBL" id="MDH1340699.1"/>
    </source>
</evidence>
<dbReference type="Proteomes" id="UP001159292">
    <property type="component" value="Unassembled WGS sequence"/>
</dbReference>
<accession>A0A061CTJ1</accession>
<reference evidence="9 10" key="1">
    <citation type="submission" date="2018-06" db="EMBL/GenBank/DDBJ databases">
        <authorList>
            <consortium name="Pathogen Informatics"/>
            <person name="Doyle S."/>
        </authorList>
    </citation>
    <scope>NUCLEOTIDE SEQUENCE [LARGE SCALE GENOMIC DNA]</scope>
    <source>
        <strain evidence="7 10">NCTC10692</strain>
        <strain evidence="8 9">NCTC10860</strain>
    </source>
</reference>
<keyword evidence="3 4" id="KW-0143">Chaperone</keyword>
<evidence type="ECO:0000313" key="5">
    <source>
        <dbReference type="EMBL" id="MDH0567607.1"/>
    </source>
</evidence>
<organism evidence="7 10">
    <name type="scientific">Ectopseudomonas oleovorans</name>
    <name type="common">Pseudomonas oleovorans</name>
    <dbReference type="NCBI Taxonomy" id="301"/>
    <lineage>
        <taxon>Bacteria</taxon>
        <taxon>Pseudomonadati</taxon>
        <taxon>Pseudomonadota</taxon>
        <taxon>Gammaproteobacteria</taxon>
        <taxon>Pseudomonadales</taxon>
        <taxon>Pseudomonadaceae</taxon>
        <taxon>Ectopseudomonas</taxon>
    </lineage>
</organism>
<comment type="subunit">
    <text evidence="4">Interacts with the cytoplasmic NapA precursor.</text>
</comment>
<sequence>MAASMHISSLLVHVRPEWLAAVKANLRQLEGLELHQESPQGKLVVVLETEHERHILARLEQINALPGVLNAALVYHELLDTEGDSE</sequence>
<dbReference type="RefSeq" id="WP_003461524.1">
    <property type="nucleotide sequence ID" value="NZ_CAJQNA010000114.1"/>
</dbReference>
<dbReference type="Proteomes" id="UP000254084">
    <property type="component" value="Unassembled WGS sequence"/>
</dbReference>
<dbReference type="EMBL" id="JAOEET010000021">
    <property type="protein sequence ID" value="MDH0567607.1"/>
    <property type="molecule type" value="Genomic_DNA"/>
</dbReference>
<comment type="subcellular location">
    <subcellularLocation>
        <location evidence="1 4">Cytoplasm</location>
    </subcellularLocation>
</comment>
<dbReference type="EMBL" id="UGUV01000002">
    <property type="protein sequence ID" value="SUD52725.1"/>
    <property type="molecule type" value="Genomic_DNA"/>
</dbReference>
<evidence type="ECO:0000256" key="3">
    <source>
        <dbReference type="ARBA" id="ARBA00023186"/>
    </source>
</evidence>
<dbReference type="GO" id="GO:0005048">
    <property type="term" value="F:signal sequence binding"/>
    <property type="evidence" value="ECO:0007669"/>
    <property type="project" value="UniProtKB-UniRule"/>
</dbReference>
<evidence type="ECO:0000313" key="10">
    <source>
        <dbReference type="Proteomes" id="UP000255303"/>
    </source>
</evidence>
<evidence type="ECO:0000313" key="7">
    <source>
        <dbReference type="EMBL" id="SUD52725.1"/>
    </source>
</evidence>
<dbReference type="Pfam" id="PF03927">
    <property type="entry name" value="NapD"/>
    <property type="match status" value="1"/>
</dbReference>
<evidence type="ECO:0000256" key="2">
    <source>
        <dbReference type="ARBA" id="ARBA00022490"/>
    </source>
</evidence>
<name>A0A061CTJ1_ECTOL</name>
<dbReference type="HAMAP" id="MF_02200">
    <property type="entry name" value="NapD"/>
    <property type="match status" value="1"/>
</dbReference>
<reference evidence="5" key="2">
    <citation type="submission" date="2022-09" db="EMBL/GenBank/DDBJ databases">
        <title>Intensive care unit water sources are persistently colonized with multi-drug resistant bacteria and are the site of extensive horizontal gene transfer of antibiotic resistance genes.</title>
        <authorList>
            <person name="Diorio-Toth L."/>
        </authorList>
    </citation>
    <scope>NUCLEOTIDE SEQUENCE</scope>
    <source>
        <strain evidence="6">GD03704</strain>
        <strain evidence="5">GD04000</strain>
    </source>
</reference>
<dbReference type="GO" id="GO:0005737">
    <property type="term" value="C:cytoplasm"/>
    <property type="evidence" value="ECO:0007669"/>
    <property type="project" value="UniProtKB-SubCell"/>
</dbReference>
<dbReference type="PANTHER" id="PTHR38603:SF1">
    <property type="entry name" value="CHAPERONE NAPD"/>
    <property type="match status" value="1"/>
</dbReference>
<evidence type="ECO:0000256" key="1">
    <source>
        <dbReference type="ARBA" id="ARBA00004496"/>
    </source>
</evidence>
<dbReference type="AlphaFoldDB" id="A0A061CTJ1"/>
<dbReference type="Proteomes" id="UP000255303">
    <property type="component" value="Unassembled WGS sequence"/>
</dbReference>
<dbReference type="GeneID" id="300415722"/>
<gene>
    <name evidence="4 7" type="primary">napD</name>
    <name evidence="6" type="ORF">N5J11_15985</name>
    <name evidence="5" type="ORF">N7671_10225</name>
    <name evidence="7" type="ORF">NCTC10692_03216</name>
    <name evidence="8" type="ORF">NCTC10860_03311</name>
</gene>
<keyword evidence="2 4" id="KW-0963">Cytoplasm</keyword>
<dbReference type="InterPro" id="IPR005623">
    <property type="entry name" value="Chaperone_NapD_NO3_reduct"/>
</dbReference>
<comment type="function">
    <text evidence="4">Chaperone for NapA, the catalytic subunit of the periplasmic nitrate reductase. It binds directly and specifically to the twin-arginine signal peptide of NapA, preventing premature interaction with the Tat translocase and premature export.</text>
</comment>
<proteinExistence type="inferred from homology"/>
<dbReference type="GO" id="GO:0051224">
    <property type="term" value="P:negative regulation of protein transport"/>
    <property type="evidence" value="ECO:0007669"/>
    <property type="project" value="UniProtKB-UniRule"/>
</dbReference>
<accession>A0A379JW60</accession>
<dbReference type="PANTHER" id="PTHR38603">
    <property type="entry name" value="CHAPERONE NAPD"/>
    <property type="match status" value="1"/>
</dbReference>
<dbReference type="EMBL" id="UGUW01000004">
    <property type="protein sequence ID" value="SUD60948.1"/>
    <property type="molecule type" value="Genomic_DNA"/>
</dbReference>
<dbReference type="Gene3D" id="3.30.70.920">
    <property type="match status" value="1"/>
</dbReference>
<dbReference type="Proteomes" id="UP001161697">
    <property type="component" value="Unassembled WGS sequence"/>
</dbReference>
<comment type="similarity">
    <text evidence="4">Belongs to the NapD family.</text>
</comment>
<dbReference type="EMBL" id="JAOCJE010000001">
    <property type="protein sequence ID" value="MDH1340699.1"/>
    <property type="molecule type" value="Genomic_DNA"/>
</dbReference>
<evidence type="ECO:0000256" key="4">
    <source>
        <dbReference type="HAMAP-Rule" id="MF_02200"/>
    </source>
</evidence>
<protein>
    <recommendedName>
        <fullName evidence="4">Chaperone NapD</fullName>
    </recommendedName>
    <alternativeName>
        <fullName evidence="4">NapA signal peptide-binding chaperone NapD</fullName>
    </alternativeName>
</protein>